<dbReference type="RefSeq" id="XP_001453326.1">
    <property type="nucleotide sequence ID" value="XM_001453289.1"/>
</dbReference>
<dbReference type="InParanoid" id="A0DSB2"/>
<reference evidence="1 2" key="1">
    <citation type="journal article" date="2006" name="Nature">
        <title>Global trends of whole-genome duplications revealed by the ciliate Paramecium tetraurelia.</title>
        <authorList>
            <consortium name="Genoscope"/>
            <person name="Aury J.-M."/>
            <person name="Jaillon O."/>
            <person name="Duret L."/>
            <person name="Noel B."/>
            <person name="Jubin C."/>
            <person name="Porcel B.M."/>
            <person name="Segurens B."/>
            <person name="Daubin V."/>
            <person name="Anthouard V."/>
            <person name="Aiach N."/>
            <person name="Arnaiz O."/>
            <person name="Billaut A."/>
            <person name="Beisson J."/>
            <person name="Blanc I."/>
            <person name="Bouhouche K."/>
            <person name="Camara F."/>
            <person name="Duharcourt S."/>
            <person name="Guigo R."/>
            <person name="Gogendeau D."/>
            <person name="Katinka M."/>
            <person name="Keller A.-M."/>
            <person name="Kissmehl R."/>
            <person name="Klotz C."/>
            <person name="Koll F."/>
            <person name="Le Moue A."/>
            <person name="Lepere C."/>
            <person name="Malinsky S."/>
            <person name="Nowacki M."/>
            <person name="Nowak J.K."/>
            <person name="Plattner H."/>
            <person name="Poulain J."/>
            <person name="Ruiz F."/>
            <person name="Serrano V."/>
            <person name="Zagulski M."/>
            <person name="Dessen P."/>
            <person name="Betermier M."/>
            <person name="Weissenbach J."/>
            <person name="Scarpelli C."/>
            <person name="Schachter V."/>
            <person name="Sperling L."/>
            <person name="Meyer E."/>
            <person name="Cohen J."/>
            <person name="Wincker P."/>
        </authorList>
    </citation>
    <scope>NUCLEOTIDE SEQUENCE [LARGE SCALE GENOMIC DNA]</scope>
    <source>
        <strain evidence="1 2">Stock d4-2</strain>
    </source>
</reference>
<dbReference type="HOGENOM" id="CLU_1477825_0_0_1"/>
<dbReference type="GeneID" id="5039111"/>
<dbReference type="EMBL" id="CT868552">
    <property type="protein sequence ID" value="CAK85929.1"/>
    <property type="molecule type" value="Genomic_DNA"/>
</dbReference>
<dbReference type="Proteomes" id="UP000000600">
    <property type="component" value="Unassembled WGS sequence"/>
</dbReference>
<keyword evidence="2" id="KW-1185">Reference proteome</keyword>
<dbReference type="KEGG" id="ptm:GSPATT00019633001"/>
<organism evidence="1 2">
    <name type="scientific">Paramecium tetraurelia</name>
    <dbReference type="NCBI Taxonomy" id="5888"/>
    <lineage>
        <taxon>Eukaryota</taxon>
        <taxon>Sar</taxon>
        <taxon>Alveolata</taxon>
        <taxon>Ciliophora</taxon>
        <taxon>Intramacronucleata</taxon>
        <taxon>Oligohymenophorea</taxon>
        <taxon>Peniculida</taxon>
        <taxon>Parameciidae</taxon>
        <taxon>Paramecium</taxon>
    </lineage>
</organism>
<dbReference type="AlphaFoldDB" id="A0DSB2"/>
<proteinExistence type="predicted"/>
<evidence type="ECO:0000313" key="1">
    <source>
        <dbReference type="EMBL" id="CAK85929.1"/>
    </source>
</evidence>
<name>A0DSB2_PARTE</name>
<evidence type="ECO:0000313" key="2">
    <source>
        <dbReference type="Proteomes" id="UP000000600"/>
    </source>
</evidence>
<protein>
    <submittedName>
        <fullName evidence="1">Uncharacterized protein</fullName>
    </submittedName>
</protein>
<sequence>MIKLFKGNNTLLAQNGTITFDVKRLDYNCQMYKNMQFSQYWKYSNLSFLFCYWVRNNDLIKDFSFSQYLQKSGIDDFYRRQLQWMYILSLKIKREQLLPLENNFNQCAIEFLSLLYSGYNYKNHPIKRDLTIEKRQETNLDHIYRRRIVLIFQSKFLLKLLKQYCSNSIDQVSGIRFGYFSFI</sequence>
<gene>
    <name evidence="1" type="ORF">GSPATT00019633001</name>
</gene>
<accession>A0DSB2</accession>